<evidence type="ECO:0000256" key="16">
    <source>
        <dbReference type="ARBA" id="ARBA00023098"/>
    </source>
</evidence>
<evidence type="ECO:0000256" key="22">
    <source>
        <dbReference type="ARBA" id="ARBA00047574"/>
    </source>
</evidence>
<comment type="similarity">
    <text evidence="4 33 34">Belongs to the FMO family.</text>
</comment>
<comment type="cofactor">
    <cofactor evidence="1 33 34">
        <name>FAD</name>
        <dbReference type="ChEBI" id="CHEBI:57692"/>
    </cofactor>
</comment>
<comment type="catalytic activity">
    <reaction evidence="24">
        <text>NADPH + O2 + H(+) = H2O2 + NADP(+)</text>
        <dbReference type="Rhea" id="RHEA:11260"/>
        <dbReference type="ChEBI" id="CHEBI:15378"/>
        <dbReference type="ChEBI" id="CHEBI:15379"/>
        <dbReference type="ChEBI" id="CHEBI:16240"/>
        <dbReference type="ChEBI" id="CHEBI:57783"/>
        <dbReference type="ChEBI" id="CHEBI:58349"/>
        <dbReference type="EC" id="1.6.3.1"/>
    </reaction>
    <physiologicalReaction direction="left-to-right" evidence="24">
        <dbReference type="Rhea" id="RHEA:11261"/>
    </physiologicalReaction>
</comment>
<evidence type="ECO:0000256" key="29">
    <source>
        <dbReference type="ARBA" id="ARBA00048989"/>
    </source>
</evidence>
<evidence type="ECO:0000256" key="21">
    <source>
        <dbReference type="ARBA" id="ARBA00047426"/>
    </source>
</evidence>
<comment type="catalytic activity">
    <reaction evidence="21">
        <text>hexan-3-one + NADPH + O2 + H(+) = propyl propanoate + NADP(+) + H2O</text>
        <dbReference type="Rhea" id="RHEA:54848"/>
        <dbReference type="ChEBI" id="CHEBI:15377"/>
        <dbReference type="ChEBI" id="CHEBI:15378"/>
        <dbReference type="ChEBI" id="CHEBI:15379"/>
        <dbReference type="ChEBI" id="CHEBI:57783"/>
        <dbReference type="ChEBI" id="CHEBI:58349"/>
        <dbReference type="ChEBI" id="CHEBI:89828"/>
        <dbReference type="ChEBI" id="CHEBI:89891"/>
    </reaction>
    <physiologicalReaction direction="left-to-right" evidence="21">
        <dbReference type="Rhea" id="RHEA:54849"/>
    </physiologicalReaction>
</comment>
<dbReference type="GO" id="GO:0005789">
    <property type="term" value="C:endoplasmic reticulum membrane"/>
    <property type="evidence" value="ECO:0007669"/>
    <property type="project" value="UniProtKB-SubCell"/>
</dbReference>
<dbReference type="InterPro" id="IPR020946">
    <property type="entry name" value="Flavin_mOase-like"/>
</dbReference>
<comment type="catalytic activity">
    <reaction evidence="28">
        <text>octan-3-one + NADPH + O2 + H(+) = ethyl hexanoate + NADP(+) + H2O</text>
        <dbReference type="Rhea" id="RHEA:54856"/>
        <dbReference type="ChEBI" id="CHEBI:15377"/>
        <dbReference type="ChEBI" id="CHEBI:15378"/>
        <dbReference type="ChEBI" id="CHEBI:15379"/>
        <dbReference type="ChEBI" id="CHEBI:57783"/>
        <dbReference type="ChEBI" id="CHEBI:58349"/>
        <dbReference type="ChEBI" id="CHEBI:80946"/>
        <dbReference type="ChEBI" id="CHEBI:86055"/>
    </reaction>
    <physiologicalReaction direction="left-to-right" evidence="28">
        <dbReference type="Rhea" id="RHEA:54857"/>
    </physiologicalReaction>
</comment>
<evidence type="ECO:0000256" key="20">
    <source>
        <dbReference type="ARBA" id="ARBA00047338"/>
    </source>
</evidence>
<dbReference type="PIRSF" id="PIRSF000332">
    <property type="entry name" value="FMO"/>
    <property type="match status" value="1"/>
</dbReference>
<keyword evidence="9 33" id="KW-0256">Endoplasmic reticulum</keyword>
<organism evidence="37 38">
    <name type="scientific">Amblyomma americanum</name>
    <name type="common">Lone star tick</name>
    <dbReference type="NCBI Taxonomy" id="6943"/>
    <lineage>
        <taxon>Eukaryota</taxon>
        <taxon>Metazoa</taxon>
        <taxon>Ecdysozoa</taxon>
        <taxon>Arthropoda</taxon>
        <taxon>Chelicerata</taxon>
        <taxon>Arachnida</taxon>
        <taxon>Acari</taxon>
        <taxon>Parasitiformes</taxon>
        <taxon>Ixodida</taxon>
        <taxon>Ixodoidea</taxon>
        <taxon>Ixodidae</taxon>
        <taxon>Amblyomminae</taxon>
        <taxon>Amblyomma</taxon>
    </lineage>
</organism>
<evidence type="ECO:0000256" key="24">
    <source>
        <dbReference type="ARBA" id="ARBA00047864"/>
    </source>
</evidence>
<dbReference type="Proteomes" id="UP001321473">
    <property type="component" value="Unassembled WGS sequence"/>
</dbReference>
<evidence type="ECO:0000256" key="35">
    <source>
        <dbReference type="SAM" id="MobiDB-lite"/>
    </source>
</evidence>
<evidence type="ECO:0000256" key="26">
    <source>
        <dbReference type="ARBA" id="ARBA00048041"/>
    </source>
</evidence>
<evidence type="ECO:0000313" key="37">
    <source>
        <dbReference type="EMBL" id="KAK8760854.1"/>
    </source>
</evidence>
<evidence type="ECO:0000256" key="7">
    <source>
        <dbReference type="ARBA" id="ARBA00022630"/>
    </source>
</evidence>
<keyword evidence="12 33" id="KW-0521">NADP</keyword>
<comment type="subcellular location">
    <subcellularLocation>
        <location evidence="2">Endoplasmic reticulum membrane</location>
        <topology evidence="2">Single-pass membrane protein</topology>
    </subcellularLocation>
    <subcellularLocation>
        <location evidence="3">Microsome membrane</location>
    </subcellularLocation>
</comment>
<dbReference type="Gene3D" id="3.50.50.60">
    <property type="entry name" value="FAD/NAD(P)-binding domain"/>
    <property type="match status" value="2"/>
</dbReference>
<evidence type="ECO:0000256" key="23">
    <source>
        <dbReference type="ARBA" id="ARBA00047855"/>
    </source>
</evidence>
<feature type="region of interest" description="Disordered" evidence="35">
    <location>
        <begin position="1"/>
        <end position="30"/>
    </location>
</feature>
<keyword evidence="16" id="KW-0443">Lipid metabolism</keyword>
<dbReference type="GO" id="GO:0004499">
    <property type="term" value="F:N,N-dimethylaniline monooxygenase activity"/>
    <property type="evidence" value="ECO:0007669"/>
    <property type="project" value="UniProtKB-UniRule"/>
</dbReference>
<evidence type="ECO:0000256" key="36">
    <source>
        <dbReference type="SAM" id="Phobius"/>
    </source>
</evidence>
<dbReference type="Pfam" id="PF00743">
    <property type="entry name" value="FMO-like"/>
    <property type="match status" value="1"/>
</dbReference>
<dbReference type="EMBL" id="JARKHS020031815">
    <property type="protein sequence ID" value="KAK8760854.1"/>
    <property type="molecule type" value="Genomic_DNA"/>
</dbReference>
<keyword evidence="6" id="KW-0597">Phosphoprotein</keyword>
<evidence type="ECO:0000256" key="9">
    <source>
        <dbReference type="ARBA" id="ARBA00022824"/>
    </source>
</evidence>
<keyword evidence="14 33" id="KW-0560">Oxidoreductase</keyword>
<sequence length="570" mass="65015">MLKELRPQVVRRHTRKETLQQQLRKQPGSMSEARRRVCVVGAGSSGLTCARQMLDYGLDVVLFERSADIGGLWSYHDDDVEGQASVMRTTIINTSKEMSAFSDFPPPKDLPNYMHNTKMLAYFRSYADHFGVTEHVKARHDVVQVTPAADYEETGRWDVLVRDLGTNADRTETFDAVAVCVGHHVYPNVPHFRGQEKFRGRIVHTHSLKNADKFRDRRVAVVGIGNSAVDAVVDVSHVALETYLSTRRGAWVAKRVGPNGMPIDIFLATRLKNYLMHVLPESVSNDYVENILNGYFNHEVYGIKPKHRYNAQHPTVNDALPNLILSGKVQVKKNIVEFTEEGVLFEGDSKVTPLDDVILATGYQIKFPFLPKDVVSVTDNHVQLYKYAFPPHLKHPTLAIIGLIQPIGAIFPIAEMQSRWMAELITRRRSLPPAEAMRENIRRKLSAMRRRYVDSPRHTIQVDWIDYMDELSSEIGARPNMLKYLFTDHELFRALLGPCVPYQFRLEGPHRWSGARQAILDSRHRVMYPLNDRCSSFTRKGKGHFTFVYVCAFLFVLAVAFVFSGLRQHS</sequence>
<evidence type="ECO:0000256" key="32">
    <source>
        <dbReference type="ARBA" id="ARBA00049475"/>
    </source>
</evidence>
<comment type="catalytic activity">
    <reaction evidence="23">
        <text>sulcatone + NADPH + O2 + H(+) = 4-methylpent-3-en-1-yl acetate + NADP(+) + H2O</text>
        <dbReference type="Rhea" id="RHEA:54864"/>
        <dbReference type="ChEBI" id="CHEBI:15377"/>
        <dbReference type="ChEBI" id="CHEBI:15378"/>
        <dbReference type="ChEBI" id="CHEBI:15379"/>
        <dbReference type="ChEBI" id="CHEBI:16310"/>
        <dbReference type="ChEBI" id="CHEBI:57783"/>
        <dbReference type="ChEBI" id="CHEBI:58349"/>
        <dbReference type="ChEBI" id="CHEBI:138373"/>
    </reaction>
    <physiologicalReaction direction="left-to-right" evidence="23">
        <dbReference type="Rhea" id="RHEA:54865"/>
    </physiologicalReaction>
</comment>
<dbReference type="PRINTS" id="PR00370">
    <property type="entry name" value="FMOXYGENASE"/>
</dbReference>
<reference evidence="37 38" key="1">
    <citation type="journal article" date="2023" name="Arcadia Sci">
        <title>De novo assembly of a long-read Amblyomma americanum tick genome.</title>
        <authorList>
            <person name="Chou S."/>
            <person name="Poskanzer K.E."/>
            <person name="Rollins M."/>
            <person name="Thuy-Boun P.S."/>
        </authorList>
    </citation>
    <scope>NUCLEOTIDE SEQUENCE [LARGE SCALE GENOMIC DNA]</scope>
    <source>
        <strain evidence="37">F_SG_1</strain>
        <tissue evidence="37">Salivary glands</tissue>
    </source>
</reference>
<evidence type="ECO:0000256" key="15">
    <source>
        <dbReference type="ARBA" id="ARBA00023033"/>
    </source>
</evidence>
<dbReference type="InterPro" id="IPR002257">
    <property type="entry name" value="Flavin_mOase_5"/>
</dbReference>
<evidence type="ECO:0000256" key="4">
    <source>
        <dbReference type="ARBA" id="ARBA00009183"/>
    </source>
</evidence>
<dbReference type="GO" id="GO:0034899">
    <property type="term" value="F:trimethylamine monooxygenase activity"/>
    <property type="evidence" value="ECO:0007669"/>
    <property type="project" value="UniProtKB-EC"/>
</dbReference>
<keyword evidence="5" id="KW-0488">Methylation</keyword>
<evidence type="ECO:0000256" key="10">
    <source>
        <dbReference type="ARBA" id="ARBA00022827"/>
    </source>
</evidence>
<gene>
    <name evidence="37" type="ORF">V5799_027881</name>
</gene>
<comment type="catalytic activity">
    <reaction evidence="20">
        <text>hypotaurine + NADH + O2 + H(+) = taurine + NAD(+) + H2O</text>
        <dbReference type="Rhea" id="RHEA:74111"/>
        <dbReference type="ChEBI" id="CHEBI:15377"/>
        <dbReference type="ChEBI" id="CHEBI:15378"/>
        <dbReference type="ChEBI" id="CHEBI:15379"/>
        <dbReference type="ChEBI" id="CHEBI:57540"/>
        <dbReference type="ChEBI" id="CHEBI:57853"/>
        <dbReference type="ChEBI" id="CHEBI:57945"/>
        <dbReference type="ChEBI" id="CHEBI:507393"/>
        <dbReference type="EC" id="1.14.13.8"/>
    </reaction>
    <physiologicalReaction direction="left-to-right" evidence="20">
        <dbReference type="Rhea" id="RHEA:74112"/>
    </physiologicalReaction>
</comment>
<dbReference type="EC" id="1.-.-.-" evidence="34"/>
<protein>
    <recommendedName>
        <fullName evidence="34">Flavin-containing monooxygenase</fullName>
        <ecNumber evidence="34">1.-.-.-</ecNumber>
    </recommendedName>
</protein>
<comment type="function">
    <text evidence="18">Acts as a Baeyer-Villiger monooxygenase on a broad range of substrates. Catalyzes the insertion of an oxygen atom into a carbon-carbon bond adjacent to a carbonyl, which converts ketones to esters. Active on diverse carbonyl compounds, whereas soft nucleophiles are mostly non- or poorly reactive. In contrast with other forms of FMO it is non- or poorly active on 'classical' substrates such as drugs, pesticides, and dietary components containing soft nucleophilic heteroatoms. Able to oxidize drug molecules bearing a carbonyl group on an aliphatic chain, such as nabumetone and pentoxifylline. Also, in the absence of substrates, shows slow but yet significant NADPH oxidase activity. Acts as a positive modulator of cholesterol biosynthesis as well as glucose homeostasis, promoting metabolic aging via pleiotropic effects.</text>
</comment>
<comment type="catalytic activity">
    <reaction evidence="32">
        <text>octan-3-one + NADPH + O2 + H(+) = pentyl propanoate + NADP(+) + H2O</text>
        <dbReference type="Rhea" id="RHEA:54840"/>
        <dbReference type="ChEBI" id="CHEBI:15377"/>
        <dbReference type="ChEBI" id="CHEBI:15378"/>
        <dbReference type="ChEBI" id="CHEBI:15379"/>
        <dbReference type="ChEBI" id="CHEBI:57783"/>
        <dbReference type="ChEBI" id="CHEBI:58349"/>
        <dbReference type="ChEBI" id="CHEBI:80946"/>
        <dbReference type="ChEBI" id="CHEBI:87373"/>
    </reaction>
    <physiologicalReaction direction="left-to-right" evidence="32">
        <dbReference type="Rhea" id="RHEA:54841"/>
    </physiologicalReaction>
</comment>
<evidence type="ECO:0000256" key="25">
    <source>
        <dbReference type="ARBA" id="ARBA00047977"/>
    </source>
</evidence>
<dbReference type="GO" id="GO:0016174">
    <property type="term" value="F:NAD(P)H oxidase H2O2-forming activity"/>
    <property type="evidence" value="ECO:0007669"/>
    <property type="project" value="UniProtKB-EC"/>
</dbReference>
<keyword evidence="7 33" id="KW-0285">Flavoprotein</keyword>
<dbReference type="GO" id="GO:0050661">
    <property type="term" value="F:NADP binding"/>
    <property type="evidence" value="ECO:0007669"/>
    <property type="project" value="InterPro"/>
</dbReference>
<comment type="function">
    <text evidence="19">Broad spectrum monooxygenase that catalyzes the oxygenation of a wide variety of nitrogen- and sulfur-containing compounds including xenobiotics. Catalyzes the S-oxygenation of hypotaurine to produce taurine, an organic osmolyte involved in cell volume regulation as well as a variety of cytoprotective and developmental processes. In vitro, catalyzes the N-oxygenation of trimethylamine (TMA) to produce trimethylamine N-oxide (TMAO) and could therefore participate to the detoxification of this compound that is generated by the action of gut microbiota from dietary precursors such as choline, choline containing compounds, betaine or L-carnitine.</text>
</comment>
<dbReference type="GO" id="GO:0006629">
    <property type="term" value="P:lipid metabolic process"/>
    <property type="evidence" value="ECO:0007669"/>
    <property type="project" value="UniProtKB-KW"/>
</dbReference>
<evidence type="ECO:0000256" key="19">
    <source>
        <dbReference type="ARBA" id="ARBA00045957"/>
    </source>
</evidence>
<evidence type="ECO:0000256" key="14">
    <source>
        <dbReference type="ARBA" id="ARBA00023002"/>
    </source>
</evidence>
<evidence type="ECO:0000256" key="1">
    <source>
        <dbReference type="ARBA" id="ARBA00001974"/>
    </source>
</evidence>
<evidence type="ECO:0000256" key="2">
    <source>
        <dbReference type="ARBA" id="ARBA00004389"/>
    </source>
</evidence>
<dbReference type="PANTHER" id="PTHR23023">
    <property type="entry name" value="DIMETHYLANILINE MONOOXYGENASE"/>
    <property type="match status" value="1"/>
</dbReference>
<keyword evidence="15 33" id="KW-0503">Monooxygenase</keyword>
<evidence type="ECO:0000256" key="33">
    <source>
        <dbReference type="PIRNR" id="PIRNR000332"/>
    </source>
</evidence>
<comment type="catalytic activity">
    <reaction evidence="29">
        <text>(2E)-geranial + NADPH + O2 + H(+) = (1E)-2,6-dimethylhepta-1,5-dien-1-yl formate + NADP(+) + H2O</text>
        <dbReference type="Rhea" id="RHEA:54860"/>
        <dbReference type="ChEBI" id="CHEBI:15377"/>
        <dbReference type="ChEBI" id="CHEBI:15378"/>
        <dbReference type="ChEBI" id="CHEBI:15379"/>
        <dbReference type="ChEBI" id="CHEBI:16980"/>
        <dbReference type="ChEBI" id="CHEBI:57783"/>
        <dbReference type="ChEBI" id="CHEBI:58349"/>
        <dbReference type="ChEBI" id="CHEBI:138375"/>
    </reaction>
    <physiologicalReaction direction="left-to-right" evidence="29">
        <dbReference type="Rhea" id="RHEA:54861"/>
    </physiologicalReaction>
</comment>
<comment type="catalytic activity">
    <reaction evidence="25">
        <text>hexan-3-one + NADPH + O2 + H(+) = ethyl butanoate + NADP(+) + H2O</text>
        <dbReference type="Rhea" id="RHEA:54844"/>
        <dbReference type="ChEBI" id="CHEBI:15377"/>
        <dbReference type="ChEBI" id="CHEBI:15378"/>
        <dbReference type="ChEBI" id="CHEBI:15379"/>
        <dbReference type="ChEBI" id="CHEBI:57783"/>
        <dbReference type="ChEBI" id="CHEBI:58349"/>
        <dbReference type="ChEBI" id="CHEBI:88764"/>
        <dbReference type="ChEBI" id="CHEBI:89891"/>
    </reaction>
    <physiologicalReaction direction="left-to-right" evidence="25">
        <dbReference type="Rhea" id="RHEA:54845"/>
    </physiologicalReaction>
</comment>
<evidence type="ECO:0000256" key="34">
    <source>
        <dbReference type="RuleBase" id="RU361177"/>
    </source>
</evidence>
<keyword evidence="17 33" id="KW-0472">Membrane</keyword>
<comment type="catalytic activity">
    <reaction evidence="26">
        <text>hypotaurine + NADPH + O2 + H(+) = taurine + NADP(+) + H2O</text>
        <dbReference type="Rhea" id="RHEA:69819"/>
        <dbReference type="ChEBI" id="CHEBI:15377"/>
        <dbReference type="ChEBI" id="CHEBI:15378"/>
        <dbReference type="ChEBI" id="CHEBI:15379"/>
        <dbReference type="ChEBI" id="CHEBI:57783"/>
        <dbReference type="ChEBI" id="CHEBI:57853"/>
        <dbReference type="ChEBI" id="CHEBI:58349"/>
        <dbReference type="ChEBI" id="CHEBI:507393"/>
        <dbReference type="EC" id="1.14.13.8"/>
    </reaction>
    <physiologicalReaction direction="left-to-right" evidence="26">
        <dbReference type="Rhea" id="RHEA:69820"/>
    </physiologicalReaction>
</comment>
<keyword evidence="13 36" id="KW-1133">Transmembrane helix</keyword>
<feature type="transmembrane region" description="Helical" evidence="36">
    <location>
        <begin position="547"/>
        <end position="566"/>
    </location>
</feature>
<keyword evidence="11" id="KW-0492">Microsome</keyword>
<keyword evidence="8 36" id="KW-0812">Transmembrane</keyword>
<evidence type="ECO:0000256" key="17">
    <source>
        <dbReference type="ARBA" id="ARBA00023136"/>
    </source>
</evidence>
<evidence type="ECO:0000256" key="27">
    <source>
        <dbReference type="ARBA" id="ARBA00048088"/>
    </source>
</evidence>
<dbReference type="InterPro" id="IPR050346">
    <property type="entry name" value="FMO-like"/>
</dbReference>
<evidence type="ECO:0000256" key="12">
    <source>
        <dbReference type="ARBA" id="ARBA00022857"/>
    </source>
</evidence>
<dbReference type="InterPro" id="IPR000960">
    <property type="entry name" value="Flavin_mOase"/>
</dbReference>
<evidence type="ECO:0000256" key="3">
    <source>
        <dbReference type="ARBA" id="ARBA00004524"/>
    </source>
</evidence>
<proteinExistence type="inferred from homology"/>
<evidence type="ECO:0000256" key="28">
    <source>
        <dbReference type="ARBA" id="ARBA00048459"/>
    </source>
</evidence>
<keyword evidence="10 33" id="KW-0274">FAD</keyword>
<evidence type="ECO:0000256" key="6">
    <source>
        <dbReference type="ARBA" id="ARBA00022553"/>
    </source>
</evidence>
<dbReference type="FunFam" id="3.50.50.60:FF:000159">
    <property type="entry name" value="Dimethylaniline monooxygenase [N-oxide-forming]"/>
    <property type="match status" value="1"/>
</dbReference>
<dbReference type="AlphaFoldDB" id="A0AAQ4DEG4"/>
<comment type="catalytic activity">
    <reaction evidence="31">
        <text>N,N-dimethylaniline + NADPH + O2 + H(+) = N,N-dimethylaniline N-oxide + NADP(+) + H2O</text>
        <dbReference type="Rhea" id="RHEA:24468"/>
        <dbReference type="ChEBI" id="CHEBI:15377"/>
        <dbReference type="ChEBI" id="CHEBI:15378"/>
        <dbReference type="ChEBI" id="CHEBI:15379"/>
        <dbReference type="ChEBI" id="CHEBI:16269"/>
        <dbReference type="ChEBI" id="CHEBI:17735"/>
        <dbReference type="ChEBI" id="CHEBI:57783"/>
        <dbReference type="ChEBI" id="CHEBI:58349"/>
        <dbReference type="EC" id="1.14.13.8"/>
    </reaction>
    <physiologicalReaction direction="left-to-right" evidence="31">
        <dbReference type="Rhea" id="RHEA:24469"/>
    </physiologicalReaction>
</comment>
<evidence type="ECO:0000256" key="5">
    <source>
        <dbReference type="ARBA" id="ARBA00022481"/>
    </source>
</evidence>
<comment type="catalytic activity">
    <reaction evidence="30">
        <text>heptan-4-one + NADPH + O2 + H(+) = propyl butanoate + NADP(+) + H2O</text>
        <dbReference type="Rhea" id="RHEA:54852"/>
        <dbReference type="ChEBI" id="CHEBI:15377"/>
        <dbReference type="ChEBI" id="CHEBI:15378"/>
        <dbReference type="ChEBI" id="CHEBI:15379"/>
        <dbReference type="ChEBI" id="CHEBI:57783"/>
        <dbReference type="ChEBI" id="CHEBI:58349"/>
        <dbReference type="ChEBI" id="CHEBI:89484"/>
        <dbReference type="ChEBI" id="CHEBI:89719"/>
    </reaction>
    <physiologicalReaction direction="left-to-right" evidence="30">
        <dbReference type="Rhea" id="RHEA:54853"/>
    </physiologicalReaction>
</comment>
<comment type="caution">
    <text evidence="37">The sequence shown here is derived from an EMBL/GenBank/DDBJ whole genome shotgun (WGS) entry which is preliminary data.</text>
</comment>
<comment type="catalytic activity">
    <reaction evidence="27">
        <text>trimethylamine + NADPH + O2 = trimethylamine N-oxide + NADP(+) + H2O</text>
        <dbReference type="Rhea" id="RHEA:31979"/>
        <dbReference type="ChEBI" id="CHEBI:15377"/>
        <dbReference type="ChEBI" id="CHEBI:15379"/>
        <dbReference type="ChEBI" id="CHEBI:15724"/>
        <dbReference type="ChEBI" id="CHEBI:57783"/>
        <dbReference type="ChEBI" id="CHEBI:58349"/>
        <dbReference type="ChEBI" id="CHEBI:58389"/>
        <dbReference type="EC" id="1.14.13.148"/>
    </reaction>
    <physiologicalReaction direction="left-to-right" evidence="27">
        <dbReference type="Rhea" id="RHEA:31980"/>
    </physiologicalReaction>
</comment>
<dbReference type="InterPro" id="IPR036188">
    <property type="entry name" value="FAD/NAD-bd_sf"/>
</dbReference>
<evidence type="ECO:0000313" key="38">
    <source>
        <dbReference type="Proteomes" id="UP001321473"/>
    </source>
</evidence>
<dbReference type="GO" id="GO:0050660">
    <property type="term" value="F:flavin adenine dinucleotide binding"/>
    <property type="evidence" value="ECO:0007669"/>
    <property type="project" value="InterPro"/>
</dbReference>
<evidence type="ECO:0000256" key="8">
    <source>
        <dbReference type="ARBA" id="ARBA00022692"/>
    </source>
</evidence>
<evidence type="ECO:0000256" key="13">
    <source>
        <dbReference type="ARBA" id="ARBA00022989"/>
    </source>
</evidence>
<dbReference type="SUPFAM" id="SSF51905">
    <property type="entry name" value="FAD/NAD(P)-binding domain"/>
    <property type="match status" value="2"/>
</dbReference>
<evidence type="ECO:0000256" key="30">
    <source>
        <dbReference type="ARBA" id="ARBA00048990"/>
    </source>
</evidence>
<accession>A0AAQ4DEG4</accession>
<name>A0AAQ4DEG4_AMBAM</name>
<keyword evidence="38" id="KW-1185">Reference proteome</keyword>
<dbReference type="PRINTS" id="PR01125">
    <property type="entry name" value="FMOXYGENASE5"/>
</dbReference>
<evidence type="ECO:0000256" key="18">
    <source>
        <dbReference type="ARBA" id="ARBA00045722"/>
    </source>
</evidence>
<comment type="catalytic activity">
    <reaction evidence="22">
        <text>heptan-2-one + NADPH + O2 + H(+) = pentyl acetate + NADP(+) + H2O</text>
        <dbReference type="Rhea" id="RHEA:54836"/>
        <dbReference type="ChEBI" id="CHEBI:5672"/>
        <dbReference type="ChEBI" id="CHEBI:15377"/>
        <dbReference type="ChEBI" id="CHEBI:15378"/>
        <dbReference type="ChEBI" id="CHEBI:15379"/>
        <dbReference type="ChEBI" id="CHEBI:57783"/>
        <dbReference type="ChEBI" id="CHEBI:58349"/>
        <dbReference type="ChEBI" id="CHEBI:87362"/>
    </reaction>
    <physiologicalReaction direction="left-to-right" evidence="22">
        <dbReference type="Rhea" id="RHEA:54837"/>
    </physiologicalReaction>
</comment>
<evidence type="ECO:0000256" key="11">
    <source>
        <dbReference type="ARBA" id="ARBA00022848"/>
    </source>
</evidence>
<evidence type="ECO:0000256" key="31">
    <source>
        <dbReference type="ARBA" id="ARBA00049443"/>
    </source>
</evidence>